<comment type="caution">
    <text evidence="3">The sequence shown here is derived from an EMBL/GenBank/DDBJ whole genome shotgun (WGS) entry which is preliminary data.</text>
</comment>
<organism evidence="3 4">
    <name type="scientific">Cherax quadricarinatus</name>
    <name type="common">Australian red claw crayfish</name>
    <dbReference type="NCBI Taxonomy" id="27406"/>
    <lineage>
        <taxon>Eukaryota</taxon>
        <taxon>Metazoa</taxon>
        <taxon>Ecdysozoa</taxon>
        <taxon>Arthropoda</taxon>
        <taxon>Crustacea</taxon>
        <taxon>Multicrustacea</taxon>
        <taxon>Malacostraca</taxon>
        <taxon>Eumalacostraca</taxon>
        <taxon>Eucarida</taxon>
        <taxon>Decapoda</taxon>
        <taxon>Pleocyemata</taxon>
        <taxon>Astacidea</taxon>
        <taxon>Parastacoidea</taxon>
        <taxon>Parastacidae</taxon>
        <taxon>Cherax</taxon>
    </lineage>
</organism>
<dbReference type="InterPro" id="IPR032675">
    <property type="entry name" value="LRR_dom_sf"/>
</dbReference>
<protein>
    <recommendedName>
        <fullName evidence="2">ATP synthase subunit s-like protein</fullName>
    </recommendedName>
</protein>
<reference evidence="3 4" key="1">
    <citation type="journal article" date="2024" name="BMC Genomics">
        <title>Genome assembly of redclaw crayfish (Cherax quadricarinatus) provides insights into its immune adaptation and hypoxia tolerance.</title>
        <authorList>
            <person name="Liu Z."/>
            <person name="Zheng J."/>
            <person name="Li H."/>
            <person name="Fang K."/>
            <person name="Wang S."/>
            <person name="He J."/>
            <person name="Zhou D."/>
            <person name="Weng S."/>
            <person name="Chi M."/>
            <person name="Gu Z."/>
            <person name="He J."/>
            <person name="Li F."/>
            <person name="Wang M."/>
        </authorList>
    </citation>
    <scope>NUCLEOTIDE SEQUENCE [LARGE SCALE GENOMIC DNA]</scope>
    <source>
        <strain evidence="3">ZL_2023a</strain>
    </source>
</reference>
<keyword evidence="4" id="KW-1185">Reference proteome</keyword>
<evidence type="ECO:0000256" key="1">
    <source>
        <dbReference type="ARBA" id="ARBA00006901"/>
    </source>
</evidence>
<proteinExistence type="inferred from homology"/>
<evidence type="ECO:0000313" key="3">
    <source>
        <dbReference type="EMBL" id="KAK8723963.1"/>
    </source>
</evidence>
<comment type="similarity">
    <text evidence="1">Belongs to the ATP synthase subunit s family.</text>
</comment>
<dbReference type="FunFam" id="3.80.10.10:FF:000168">
    <property type="entry name" value="Distal membrane arm assembly complex 2"/>
    <property type="match status" value="1"/>
</dbReference>
<gene>
    <name evidence="3" type="ORF">OTU49_011373</name>
</gene>
<dbReference type="Proteomes" id="UP001445076">
    <property type="component" value="Unassembled WGS sequence"/>
</dbReference>
<dbReference type="SUPFAM" id="SSF52047">
    <property type="entry name" value="RNI-like"/>
    <property type="match status" value="1"/>
</dbReference>
<name>A0AAW0W3F7_CHEQU</name>
<evidence type="ECO:0000256" key="2">
    <source>
        <dbReference type="ARBA" id="ARBA00076566"/>
    </source>
</evidence>
<sequence>MMLHLLKQVQIIQKTGWLVSRNFGTSLMVKGSTDDNNNKKTWYYRMEDNSKKYWRLQSDCREGVPESEWQGMLHHLSPKHGISLSVVHALQKGIDLRPSAIAGWYGNIKRKISVMDQSFKAKRVAALGYDLAAAHFLVHREGKVRFKDAQEWTQQDENGEYELTGHYSPNVFVEAIDASGIDLLYEGLESMCYLNHLKWLSVASCPNIDDWCIDRICCQYSNTLEYLDISNCVKVTEYGIAALGRLRKLKHLYLNGLDDVTNIKLLCLLLEDILPDLHIEGIQYMDPKLLHHV</sequence>
<dbReference type="Gene3D" id="3.80.10.10">
    <property type="entry name" value="Ribonuclease Inhibitor"/>
    <property type="match status" value="1"/>
</dbReference>
<dbReference type="EMBL" id="JARKIK010000087">
    <property type="protein sequence ID" value="KAK8723963.1"/>
    <property type="molecule type" value="Genomic_DNA"/>
</dbReference>
<accession>A0AAW0W3F7</accession>
<dbReference type="AlphaFoldDB" id="A0AAW0W3F7"/>
<evidence type="ECO:0000313" key="4">
    <source>
        <dbReference type="Proteomes" id="UP001445076"/>
    </source>
</evidence>